<protein>
    <recommendedName>
        <fullName evidence="2">histidine kinase</fullName>
        <ecNumber evidence="2">2.7.13.3</ecNumber>
    </recommendedName>
</protein>
<dbReference type="SUPFAM" id="SSF55874">
    <property type="entry name" value="ATPase domain of HSP90 chaperone/DNA topoisomerase II/histidine kinase"/>
    <property type="match status" value="1"/>
</dbReference>
<evidence type="ECO:0000259" key="7">
    <source>
        <dbReference type="PROSITE" id="PS50109"/>
    </source>
</evidence>
<dbReference type="InterPro" id="IPR036097">
    <property type="entry name" value="HisK_dim/P_sf"/>
</dbReference>
<sequence length="675" mass="77998">MSFALLILVLALYYYMKVQERHIYDSSNKIYKNEINSLMKLDSENLTSLIVEITYWDEFVTFLKTKNINWFNASVASIVNNYKVEYIVVYDLDAHFVTKVATPKIKTFDFIPKEAIRKVLNKKIDKFYLKIPEGIVEVYGATIHPSNDPYKNKTKPAGCFFMVRLLDNDYFANFEKISTSNIEFFTKSDNNIKSVSFVYPLKDYNQKIIQKLYFKRAYNIDFWITKFILTVITIALILSWIIYFYFANKWSKLPLSFIKKILKNGDPNAIQSLKNIRGEFRYIGKLFEENQLKTKELNLAKTKAEESDKLKTAFLMNLSHEIRTPMNAIIGFSDLLNNDTISEKERNDYITIIKQSGKNLIEIIDDLVEMSKIDSNSIKPNFTVFDLNEFVSFTKETYDLMQSNKEIDFKIITADSHLPIILTDKVKVQEIICNLLNNAFKFTKKGFIILEIGVENNSLKIQVKDSGIGIPAEFQLNVFKRFSKINSKDISANEGLGLGLAISKAYVEMLNGTITFESKEHVGTTFKVAIPIEIYESLPSNDEVNSSLVQELGNEEVILVAEDDNVNFLLIEKLLKNLNFTIIRAHDGNEAIELFKNNQEINLILMDIKMPNKNGYEAFEVIRQLDKNIPIIAQTSYSFEEEIQKIKDLGFSDYIMKPIDKNKLMKTLSKFIKID</sequence>
<keyword evidence="10" id="KW-1185">Reference proteome</keyword>
<evidence type="ECO:0000256" key="1">
    <source>
        <dbReference type="ARBA" id="ARBA00000085"/>
    </source>
</evidence>
<dbReference type="CDD" id="cd17546">
    <property type="entry name" value="REC_hyHK_CKI1_RcsC-like"/>
    <property type="match status" value="1"/>
</dbReference>
<dbReference type="SMART" id="SM00448">
    <property type="entry name" value="REC"/>
    <property type="match status" value="1"/>
</dbReference>
<proteinExistence type="predicted"/>
<dbReference type="PANTHER" id="PTHR45339">
    <property type="entry name" value="HYBRID SIGNAL TRANSDUCTION HISTIDINE KINASE J"/>
    <property type="match status" value="1"/>
</dbReference>
<dbReference type="InterPro" id="IPR005467">
    <property type="entry name" value="His_kinase_dom"/>
</dbReference>
<keyword evidence="3 5" id="KW-0597">Phosphoprotein</keyword>
<dbReference type="Gene3D" id="3.30.565.10">
    <property type="entry name" value="Histidine kinase-like ATPase, C-terminal domain"/>
    <property type="match status" value="1"/>
</dbReference>
<dbReference type="SUPFAM" id="SSF47384">
    <property type="entry name" value="Homodimeric domain of signal transducing histidine kinase"/>
    <property type="match status" value="1"/>
</dbReference>
<dbReference type="PROSITE" id="PS50109">
    <property type="entry name" value="HIS_KIN"/>
    <property type="match status" value="1"/>
</dbReference>
<evidence type="ECO:0000313" key="10">
    <source>
        <dbReference type="Proteomes" id="UP000007599"/>
    </source>
</evidence>
<dbReference type="InterPro" id="IPR004358">
    <property type="entry name" value="Sig_transdc_His_kin-like_C"/>
</dbReference>
<dbReference type="AlphaFoldDB" id="H8XUV0"/>
<dbReference type="OrthoDB" id="9811889at2"/>
<reference evidence="10" key="2">
    <citation type="submission" date="2012-03" db="EMBL/GenBank/DDBJ databases">
        <title>Complete genome sequence of Flavobacterium indicum GPTSA100-9T, isolated from warm spring water.</title>
        <authorList>
            <person name="Barbier P."/>
            <person name="Houel A."/>
            <person name="Loux V."/>
            <person name="Poulain J."/>
            <person name="Bernardet J.-F."/>
            <person name="Touchon M."/>
            <person name="Duchaud E."/>
        </authorList>
    </citation>
    <scope>NUCLEOTIDE SEQUENCE [LARGE SCALE GENOMIC DNA]</scope>
    <source>
        <strain evidence="10">DSM 17447 / CIP 109464 / GPTSA100-9</strain>
    </source>
</reference>
<dbReference type="PANTHER" id="PTHR45339:SF1">
    <property type="entry name" value="HYBRID SIGNAL TRANSDUCTION HISTIDINE KINASE J"/>
    <property type="match status" value="1"/>
</dbReference>
<feature type="domain" description="Histidine kinase" evidence="7">
    <location>
        <begin position="317"/>
        <end position="534"/>
    </location>
</feature>
<name>H8XUV0_FLAIG</name>
<dbReference type="Pfam" id="PF05228">
    <property type="entry name" value="CHASE4"/>
    <property type="match status" value="1"/>
</dbReference>
<dbReference type="InterPro" id="IPR003661">
    <property type="entry name" value="HisK_dim/P_dom"/>
</dbReference>
<dbReference type="InterPro" id="IPR036890">
    <property type="entry name" value="HATPase_C_sf"/>
</dbReference>
<evidence type="ECO:0000256" key="6">
    <source>
        <dbReference type="SAM" id="Phobius"/>
    </source>
</evidence>
<keyword evidence="6 9" id="KW-0812">Transmembrane</keyword>
<dbReference type="Proteomes" id="UP000007599">
    <property type="component" value="Chromosome I"/>
</dbReference>
<keyword evidence="9" id="KW-0808">Transferase</keyword>
<dbReference type="CDD" id="cd00082">
    <property type="entry name" value="HisKA"/>
    <property type="match status" value="1"/>
</dbReference>
<dbReference type="PATRIC" id="fig|1094466.5.peg.1912"/>
<feature type="transmembrane region" description="Helical" evidence="6">
    <location>
        <begin position="223"/>
        <end position="246"/>
    </location>
</feature>
<dbReference type="PRINTS" id="PR00344">
    <property type="entry name" value="BCTRLSENSOR"/>
</dbReference>
<feature type="modified residue" description="4-aspartylphosphate" evidence="5">
    <location>
        <position position="607"/>
    </location>
</feature>
<comment type="catalytic activity">
    <reaction evidence="1">
        <text>ATP + protein L-histidine = ADP + protein N-phospho-L-histidine.</text>
        <dbReference type="EC" id="2.7.13.3"/>
    </reaction>
</comment>
<dbReference type="InterPro" id="IPR011006">
    <property type="entry name" value="CheY-like_superfamily"/>
</dbReference>
<dbReference type="GO" id="GO:0000155">
    <property type="term" value="F:phosphorelay sensor kinase activity"/>
    <property type="evidence" value="ECO:0007669"/>
    <property type="project" value="InterPro"/>
</dbReference>
<dbReference type="EMBL" id="HE774682">
    <property type="protein sequence ID" value="CCG53878.1"/>
    <property type="molecule type" value="Genomic_DNA"/>
</dbReference>
<dbReference type="HOGENOM" id="CLU_406968_0_0_10"/>
<dbReference type="KEGG" id="fin:KQS_09735"/>
<dbReference type="SUPFAM" id="SSF52172">
    <property type="entry name" value="CheY-like"/>
    <property type="match status" value="1"/>
</dbReference>
<evidence type="ECO:0000256" key="2">
    <source>
        <dbReference type="ARBA" id="ARBA00012438"/>
    </source>
</evidence>
<reference evidence="9 10" key="1">
    <citation type="journal article" date="2012" name="J. Bacteriol.">
        <title>Complete Genome Sequence of Flavobacterium indicum GPSTA100-9T, Isolated from Warm Spring Water.</title>
        <authorList>
            <person name="Barbier P."/>
            <person name="Houel A."/>
            <person name="Loux V."/>
            <person name="Poulain J."/>
            <person name="Bernardet J.F."/>
            <person name="Touchon M."/>
            <person name="Duchaud E."/>
        </authorList>
    </citation>
    <scope>NUCLEOTIDE SEQUENCE [LARGE SCALE GENOMIC DNA]</scope>
    <source>
        <strain evidence="10">DSM 17447 / CIP 109464 / GPTSA100-9</strain>
    </source>
</reference>
<dbReference type="EC" id="2.7.13.3" evidence="2"/>
<dbReference type="Pfam" id="PF00072">
    <property type="entry name" value="Response_reg"/>
    <property type="match status" value="1"/>
</dbReference>
<evidence type="ECO:0000256" key="3">
    <source>
        <dbReference type="ARBA" id="ARBA00022553"/>
    </source>
</evidence>
<dbReference type="Gene3D" id="3.40.50.2300">
    <property type="match status" value="1"/>
</dbReference>
<dbReference type="InterPro" id="IPR003594">
    <property type="entry name" value="HATPase_dom"/>
</dbReference>
<dbReference type="InterPro" id="IPR001789">
    <property type="entry name" value="Sig_transdc_resp-reg_receiver"/>
</dbReference>
<keyword evidence="9" id="KW-0418">Kinase</keyword>
<dbReference type="Pfam" id="PF00512">
    <property type="entry name" value="HisKA"/>
    <property type="match status" value="1"/>
</dbReference>
<dbReference type="eggNOG" id="COG2205">
    <property type="taxonomic scope" value="Bacteria"/>
</dbReference>
<keyword evidence="6" id="KW-1133">Transmembrane helix</keyword>
<dbReference type="Pfam" id="PF02518">
    <property type="entry name" value="HATPase_c"/>
    <property type="match status" value="1"/>
</dbReference>
<gene>
    <name evidence="9" type="ordered locus">KQS_09735</name>
</gene>
<dbReference type="Gene3D" id="1.10.287.130">
    <property type="match status" value="1"/>
</dbReference>
<keyword evidence="4" id="KW-0902">Two-component regulatory system</keyword>
<dbReference type="SMART" id="SM00388">
    <property type="entry name" value="HisKA"/>
    <property type="match status" value="1"/>
</dbReference>
<dbReference type="SMART" id="SM00387">
    <property type="entry name" value="HATPase_c"/>
    <property type="match status" value="1"/>
</dbReference>
<evidence type="ECO:0000259" key="8">
    <source>
        <dbReference type="PROSITE" id="PS50110"/>
    </source>
</evidence>
<evidence type="ECO:0000313" key="9">
    <source>
        <dbReference type="EMBL" id="CCG53878.1"/>
    </source>
</evidence>
<evidence type="ECO:0000256" key="4">
    <source>
        <dbReference type="ARBA" id="ARBA00023012"/>
    </source>
</evidence>
<evidence type="ECO:0000256" key="5">
    <source>
        <dbReference type="PROSITE-ProRule" id="PRU00169"/>
    </source>
</evidence>
<dbReference type="STRING" id="1094466.KQS_09735"/>
<dbReference type="PROSITE" id="PS50110">
    <property type="entry name" value="RESPONSE_REGULATORY"/>
    <property type="match status" value="1"/>
</dbReference>
<organism evidence="9 10">
    <name type="scientific">Flavobacterium indicum (strain DSM 17447 / CIP 109464 / GPTSA100-9)</name>
    <dbReference type="NCBI Taxonomy" id="1094466"/>
    <lineage>
        <taxon>Bacteria</taxon>
        <taxon>Pseudomonadati</taxon>
        <taxon>Bacteroidota</taxon>
        <taxon>Flavobacteriia</taxon>
        <taxon>Flavobacteriales</taxon>
        <taxon>Flavobacteriaceae</taxon>
        <taxon>Flavobacterium</taxon>
    </lineage>
</organism>
<feature type="domain" description="Response regulatory" evidence="8">
    <location>
        <begin position="557"/>
        <end position="672"/>
    </location>
</feature>
<accession>H8XUV0</accession>
<dbReference type="RefSeq" id="WP_014388997.1">
    <property type="nucleotide sequence ID" value="NC_017025.1"/>
</dbReference>
<dbReference type="InterPro" id="IPR007892">
    <property type="entry name" value="CHASE4"/>
</dbReference>
<keyword evidence="6" id="KW-0472">Membrane</keyword>